<comment type="caution">
    <text evidence="1">The sequence shown here is derived from an EMBL/GenBank/DDBJ whole genome shotgun (WGS) entry which is preliminary data.</text>
</comment>
<dbReference type="EMBL" id="BAABME010002918">
    <property type="protein sequence ID" value="GAA0156658.1"/>
    <property type="molecule type" value="Genomic_DNA"/>
</dbReference>
<gene>
    <name evidence="1" type="ORF">LIER_14101</name>
</gene>
<protein>
    <submittedName>
        <fullName evidence="1">Uncharacterized protein</fullName>
    </submittedName>
</protein>
<evidence type="ECO:0000313" key="1">
    <source>
        <dbReference type="EMBL" id="GAA0156658.1"/>
    </source>
</evidence>
<name>A0AAV3Q043_LITER</name>
<reference evidence="1 2" key="1">
    <citation type="submission" date="2024-01" db="EMBL/GenBank/DDBJ databases">
        <title>The complete chloroplast genome sequence of Lithospermum erythrorhizon: insights into the phylogenetic relationship among Boraginaceae species and the maternal lineages of purple gromwells.</title>
        <authorList>
            <person name="Okada T."/>
            <person name="Watanabe K."/>
        </authorList>
    </citation>
    <scope>NUCLEOTIDE SEQUENCE [LARGE SCALE GENOMIC DNA]</scope>
</reference>
<dbReference type="Proteomes" id="UP001454036">
    <property type="component" value="Unassembled WGS sequence"/>
</dbReference>
<dbReference type="AlphaFoldDB" id="A0AAV3Q043"/>
<sequence>MDKGMEKGFKGSLRRLCVAAPIYHIWMARNKRIFEDAKLELEVVATKCVHAIRNYVNSWCGIVRSKENWIICID</sequence>
<evidence type="ECO:0000313" key="2">
    <source>
        <dbReference type="Proteomes" id="UP001454036"/>
    </source>
</evidence>
<proteinExistence type="predicted"/>
<keyword evidence="2" id="KW-1185">Reference proteome</keyword>
<accession>A0AAV3Q043</accession>
<organism evidence="1 2">
    <name type="scientific">Lithospermum erythrorhizon</name>
    <name type="common">Purple gromwell</name>
    <name type="synonym">Lithospermum officinale var. erythrorhizon</name>
    <dbReference type="NCBI Taxonomy" id="34254"/>
    <lineage>
        <taxon>Eukaryota</taxon>
        <taxon>Viridiplantae</taxon>
        <taxon>Streptophyta</taxon>
        <taxon>Embryophyta</taxon>
        <taxon>Tracheophyta</taxon>
        <taxon>Spermatophyta</taxon>
        <taxon>Magnoliopsida</taxon>
        <taxon>eudicotyledons</taxon>
        <taxon>Gunneridae</taxon>
        <taxon>Pentapetalae</taxon>
        <taxon>asterids</taxon>
        <taxon>lamiids</taxon>
        <taxon>Boraginales</taxon>
        <taxon>Boraginaceae</taxon>
        <taxon>Boraginoideae</taxon>
        <taxon>Lithospermeae</taxon>
        <taxon>Lithospermum</taxon>
    </lineage>
</organism>